<organism evidence="1 2">
    <name type="scientific">Forsythia ovata</name>
    <dbReference type="NCBI Taxonomy" id="205694"/>
    <lineage>
        <taxon>Eukaryota</taxon>
        <taxon>Viridiplantae</taxon>
        <taxon>Streptophyta</taxon>
        <taxon>Embryophyta</taxon>
        <taxon>Tracheophyta</taxon>
        <taxon>Spermatophyta</taxon>
        <taxon>Magnoliopsida</taxon>
        <taxon>eudicotyledons</taxon>
        <taxon>Gunneridae</taxon>
        <taxon>Pentapetalae</taxon>
        <taxon>asterids</taxon>
        <taxon>lamiids</taxon>
        <taxon>Lamiales</taxon>
        <taxon>Oleaceae</taxon>
        <taxon>Forsythieae</taxon>
        <taxon>Forsythia</taxon>
    </lineage>
</organism>
<protein>
    <submittedName>
        <fullName evidence="1">Uncharacterized protein</fullName>
    </submittedName>
</protein>
<proteinExistence type="predicted"/>
<keyword evidence="2" id="KW-1185">Reference proteome</keyword>
<evidence type="ECO:0000313" key="1">
    <source>
        <dbReference type="EMBL" id="KAL2501300.1"/>
    </source>
</evidence>
<sequence>MFHRPHILHASRGWSHFGGIRPTASLRSSQPTALLEAVNRASSGSQPTALQELTTAPIHLGSWRPFSGQADFPLTRNGDIPKFACSITPNGDIPMFACSTTLLK</sequence>
<name>A0ABD1SKZ7_9LAMI</name>
<dbReference type="Proteomes" id="UP001604277">
    <property type="component" value="Unassembled WGS sequence"/>
</dbReference>
<accession>A0ABD1SKZ7</accession>
<dbReference type="EMBL" id="JBFOLJ010000010">
    <property type="protein sequence ID" value="KAL2501300.1"/>
    <property type="molecule type" value="Genomic_DNA"/>
</dbReference>
<comment type="caution">
    <text evidence="1">The sequence shown here is derived from an EMBL/GenBank/DDBJ whole genome shotgun (WGS) entry which is preliminary data.</text>
</comment>
<dbReference type="AlphaFoldDB" id="A0ABD1SKZ7"/>
<evidence type="ECO:0000313" key="2">
    <source>
        <dbReference type="Proteomes" id="UP001604277"/>
    </source>
</evidence>
<reference evidence="2" key="1">
    <citation type="submission" date="2024-07" db="EMBL/GenBank/DDBJ databases">
        <title>Two chromosome-level genome assemblies of Korean endemic species Abeliophyllum distichum and Forsythia ovata (Oleaceae).</title>
        <authorList>
            <person name="Jang H."/>
        </authorList>
    </citation>
    <scope>NUCLEOTIDE SEQUENCE [LARGE SCALE GENOMIC DNA]</scope>
</reference>
<gene>
    <name evidence="1" type="ORF">Fot_35148</name>
</gene>